<evidence type="ECO:0000256" key="1">
    <source>
        <dbReference type="SAM" id="SignalP"/>
    </source>
</evidence>
<gene>
    <name evidence="2" type="primary">REL2_1</name>
    <name evidence="2" type="ORF">g.26777</name>
</gene>
<organism evidence="2">
    <name type="scientific">Anthurium amnicola</name>
    <dbReference type="NCBI Taxonomy" id="1678845"/>
    <lineage>
        <taxon>Eukaryota</taxon>
        <taxon>Viridiplantae</taxon>
        <taxon>Streptophyta</taxon>
        <taxon>Embryophyta</taxon>
        <taxon>Tracheophyta</taxon>
        <taxon>Spermatophyta</taxon>
        <taxon>Magnoliopsida</taxon>
        <taxon>Liliopsida</taxon>
        <taxon>Araceae</taxon>
        <taxon>Pothoideae</taxon>
        <taxon>Potheae</taxon>
        <taxon>Anthurium</taxon>
    </lineage>
</organism>
<feature type="non-terminal residue" evidence="2">
    <location>
        <position position="1"/>
    </location>
</feature>
<dbReference type="AlphaFoldDB" id="A0A1D1ZDW1"/>
<proteinExistence type="predicted"/>
<accession>A0A1D1ZDW1</accession>
<reference evidence="2" key="1">
    <citation type="submission" date="2015-07" db="EMBL/GenBank/DDBJ databases">
        <title>Transcriptome Assembly of Anthurium amnicola.</title>
        <authorList>
            <person name="Suzuki J."/>
        </authorList>
    </citation>
    <scope>NUCLEOTIDE SEQUENCE</scope>
</reference>
<dbReference type="GO" id="GO:0016874">
    <property type="term" value="F:ligase activity"/>
    <property type="evidence" value="ECO:0007669"/>
    <property type="project" value="UniProtKB-KW"/>
</dbReference>
<sequence length="310" mass="34240">QLAAADMFRLLVALAAACALAGTASAGCLEAGKVANKFIVTYSIVPDPFHSFSFYSMPRTISAAQKDKFAQVSENAVDSTTLWCRDGDYRVCVYFDAQGSVAGIQLSARVSEVVKQDVKKNAPLDIEAIPEWRRQTLLGEDVYSSTAYFLSRAELQAGGRPLTEDTLTAPNGLYLLQTDRNGVETGFQHVPNAETEAEAAGFNEQACFYGMGKHYFQNLKKEGTCEAHRPYFLLFGPQSKQLQGFGFVQYGKVSQGRGWFETPPALVAKKIAPNSPDCMTKWINTYGLFTMHVFFVEKPYYTSCKRKDGN</sequence>
<feature type="signal peptide" evidence="1">
    <location>
        <begin position="1"/>
        <end position="26"/>
    </location>
</feature>
<dbReference type="EMBL" id="GDJX01002923">
    <property type="protein sequence ID" value="JAT65013.1"/>
    <property type="molecule type" value="Transcribed_RNA"/>
</dbReference>
<keyword evidence="2" id="KW-0436">Ligase</keyword>
<keyword evidence="1" id="KW-0732">Signal</keyword>
<feature type="chain" id="PRO_5008900926" evidence="1">
    <location>
        <begin position="27"/>
        <end position="310"/>
    </location>
</feature>
<protein>
    <submittedName>
        <fullName evidence="2">RNA-editing ligase 2, mitochondrial</fullName>
    </submittedName>
</protein>
<name>A0A1D1ZDW1_9ARAE</name>
<evidence type="ECO:0000313" key="2">
    <source>
        <dbReference type="EMBL" id="JAT65013.1"/>
    </source>
</evidence>